<sequence length="316" mass="36593">MSDDTFLELPFTHRRNPHQTEAADRHLEWLRRHRELVTVVSEPTYTGWDITELASLVYPESSAEDLALAADLMGFYFLFDDQFDGPLGRRPDQVALVCERLTAIAYGAHPAGTSPAERAFADLWRRISRGMTDRWRARAAYNWEFYFACHPAEAAGRNIGQPPDRESYLTLRRGTAAMESIFDMIERLGRFEVPQQVMHHPLLRQMRQLAADIPSFTNDVRSYPQEARRGDVANLVMIVQRDRSCSAEEACAVVWDEAQRMADRFCGLRDELADLCRWMALDEAQQRAARRYADGMAFWIAGYLRWESRTLRYHHD</sequence>
<comment type="cofactor">
    <cofactor evidence="2">
        <name>Mg(2+)</name>
        <dbReference type="ChEBI" id="CHEBI:18420"/>
    </cofactor>
</comment>
<gene>
    <name evidence="3" type="ORF">GCM10010430_18210</name>
</gene>
<dbReference type="EC" id="4.2.3.-" evidence="2"/>
<evidence type="ECO:0000256" key="2">
    <source>
        <dbReference type="RuleBase" id="RU366034"/>
    </source>
</evidence>
<dbReference type="Pfam" id="PF19086">
    <property type="entry name" value="Terpene_syn_C_2"/>
    <property type="match status" value="1"/>
</dbReference>
<evidence type="ECO:0000313" key="3">
    <source>
        <dbReference type="EMBL" id="GAA2237605.1"/>
    </source>
</evidence>
<accession>A0ABP5QJG3</accession>
<protein>
    <recommendedName>
        <fullName evidence="2">Terpene synthase</fullName>
        <ecNumber evidence="2">4.2.3.-</ecNumber>
    </recommendedName>
</protein>
<dbReference type="PANTHER" id="PTHR35201:SF4">
    <property type="entry name" value="BETA-PINACENE SYNTHASE-RELATED"/>
    <property type="match status" value="1"/>
</dbReference>
<dbReference type="Gene3D" id="1.10.600.10">
    <property type="entry name" value="Farnesyl Diphosphate Synthase"/>
    <property type="match status" value="1"/>
</dbReference>
<name>A0ABP5QJG3_9ACTN</name>
<dbReference type="SFLD" id="SFLDG01020">
    <property type="entry name" value="Terpene_Cyclase_Like_2"/>
    <property type="match status" value="1"/>
</dbReference>
<keyword evidence="2" id="KW-0460">Magnesium</keyword>
<dbReference type="InterPro" id="IPR008949">
    <property type="entry name" value="Isoprenoid_synthase_dom_sf"/>
</dbReference>
<evidence type="ECO:0000313" key="4">
    <source>
        <dbReference type="Proteomes" id="UP001500305"/>
    </source>
</evidence>
<keyword evidence="2" id="KW-0479">Metal-binding</keyword>
<comment type="caution">
    <text evidence="3">The sequence shown here is derived from an EMBL/GenBank/DDBJ whole genome shotgun (WGS) entry which is preliminary data.</text>
</comment>
<keyword evidence="4" id="KW-1185">Reference proteome</keyword>
<dbReference type="PANTHER" id="PTHR35201">
    <property type="entry name" value="TERPENE SYNTHASE"/>
    <property type="match status" value="1"/>
</dbReference>
<dbReference type="SFLD" id="SFLDS00005">
    <property type="entry name" value="Isoprenoid_Synthase_Type_I"/>
    <property type="match status" value="1"/>
</dbReference>
<comment type="similarity">
    <text evidence="2">Belongs to the terpene synthase family.</text>
</comment>
<evidence type="ECO:0000256" key="1">
    <source>
        <dbReference type="ARBA" id="ARBA00023239"/>
    </source>
</evidence>
<keyword evidence="1 2" id="KW-0456">Lyase</keyword>
<dbReference type="Proteomes" id="UP001500305">
    <property type="component" value="Unassembled WGS sequence"/>
</dbReference>
<dbReference type="RefSeq" id="WP_344635748.1">
    <property type="nucleotide sequence ID" value="NZ_BAAATR010000006.1"/>
</dbReference>
<organism evidence="3 4">
    <name type="scientific">Kitasatospora cystarginea</name>
    <dbReference type="NCBI Taxonomy" id="58350"/>
    <lineage>
        <taxon>Bacteria</taxon>
        <taxon>Bacillati</taxon>
        <taxon>Actinomycetota</taxon>
        <taxon>Actinomycetes</taxon>
        <taxon>Kitasatosporales</taxon>
        <taxon>Streptomycetaceae</taxon>
        <taxon>Kitasatospora</taxon>
    </lineage>
</organism>
<proteinExistence type="inferred from homology"/>
<dbReference type="EMBL" id="BAAATR010000006">
    <property type="protein sequence ID" value="GAA2237605.1"/>
    <property type="molecule type" value="Genomic_DNA"/>
</dbReference>
<dbReference type="SUPFAM" id="SSF48576">
    <property type="entry name" value="Terpenoid synthases"/>
    <property type="match status" value="1"/>
</dbReference>
<dbReference type="InterPro" id="IPR034686">
    <property type="entry name" value="Terpene_cyclase-like_2"/>
</dbReference>
<reference evidence="4" key="1">
    <citation type="journal article" date="2019" name="Int. J. Syst. Evol. Microbiol.">
        <title>The Global Catalogue of Microorganisms (GCM) 10K type strain sequencing project: providing services to taxonomists for standard genome sequencing and annotation.</title>
        <authorList>
            <consortium name="The Broad Institute Genomics Platform"/>
            <consortium name="The Broad Institute Genome Sequencing Center for Infectious Disease"/>
            <person name="Wu L."/>
            <person name="Ma J."/>
        </authorList>
    </citation>
    <scope>NUCLEOTIDE SEQUENCE [LARGE SCALE GENOMIC DNA]</scope>
    <source>
        <strain evidence="4">JCM 7356</strain>
    </source>
</reference>